<protein>
    <submittedName>
        <fullName evidence="2">Uncharacterized protein</fullName>
    </submittedName>
</protein>
<feature type="region of interest" description="Disordered" evidence="1">
    <location>
        <begin position="84"/>
        <end position="107"/>
    </location>
</feature>
<dbReference type="Proteomes" id="UP000324222">
    <property type="component" value="Unassembled WGS sequence"/>
</dbReference>
<organism evidence="2 3">
    <name type="scientific">Portunus trituberculatus</name>
    <name type="common">Swimming crab</name>
    <name type="synonym">Neptunus trituberculatus</name>
    <dbReference type="NCBI Taxonomy" id="210409"/>
    <lineage>
        <taxon>Eukaryota</taxon>
        <taxon>Metazoa</taxon>
        <taxon>Ecdysozoa</taxon>
        <taxon>Arthropoda</taxon>
        <taxon>Crustacea</taxon>
        <taxon>Multicrustacea</taxon>
        <taxon>Malacostraca</taxon>
        <taxon>Eumalacostraca</taxon>
        <taxon>Eucarida</taxon>
        <taxon>Decapoda</taxon>
        <taxon>Pleocyemata</taxon>
        <taxon>Brachyura</taxon>
        <taxon>Eubrachyura</taxon>
        <taxon>Portunoidea</taxon>
        <taxon>Portunidae</taxon>
        <taxon>Portuninae</taxon>
        <taxon>Portunus</taxon>
    </lineage>
</organism>
<accession>A0A5B7FG00</accession>
<feature type="compositionally biased region" description="Pro residues" evidence="1">
    <location>
        <begin position="85"/>
        <end position="107"/>
    </location>
</feature>
<dbReference type="EMBL" id="VSRR010007255">
    <property type="protein sequence ID" value="MPC46530.1"/>
    <property type="molecule type" value="Genomic_DNA"/>
</dbReference>
<sequence length="107" mass="11430">MISSFGVEYEYVICYRIPNAIEILGQYEAHGRAAGAPWVSGGKKVLMECPVGRLKEVVRKGPGNLGMGGRWELFMLGTLTGIPTFPSPPPPPTPPPSPPSFLPPPTA</sequence>
<evidence type="ECO:0000313" key="2">
    <source>
        <dbReference type="EMBL" id="MPC46530.1"/>
    </source>
</evidence>
<dbReference type="AlphaFoldDB" id="A0A5B7FG00"/>
<reference evidence="2 3" key="1">
    <citation type="submission" date="2019-05" db="EMBL/GenBank/DDBJ databases">
        <title>Another draft genome of Portunus trituberculatus and its Hox gene families provides insights of decapod evolution.</title>
        <authorList>
            <person name="Jeong J.-H."/>
            <person name="Song I."/>
            <person name="Kim S."/>
            <person name="Choi T."/>
            <person name="Kim D."/>
            <person name="Ryu S."/>
            <person name="Kim W."/>
        </authorList>
    </citation>
    <scope>NUCLEOTIDE SEQUENCE [LARGE SCALE GENOMIC DNA]</scope>
    <source>
        <tissue evidence="2">Muscle</tissue>
    </source>
</reference>
<evidence type="ECO:0000256" key="1">
    <source>
        <dbReference type="SAM" id="MobiDB-lite"/>
    </source>
</evidence>
<comment type="caution">
    <text evidence="2">The sequence shown here is derived from an EMBL/GenBank/DDBJ whole genome shotgun (WGS) entry which is preliminary data.</text>
</comment>
<name>A0A5B7FG00_PORTR</name>
<proteinExistence type="predicted"/>
<gene>
    <name evidence="2" type="ORF">E2C01_040250</name>
</gene>
<keyword evidence="3" id="KW-1185">Reference proteome</keyword>
<evidence type="ECO:0000313" key="3">
    <source>
        <dbReference type="Proteomes" id="UP000324222"/>
    </source>
</evidence>